<proteinExistence type="predicted"/>
<reference evidence="1" key="1">
    <citation type="journal article" date="2014" name="Front. Microbiol.">
        <title>High frequency of phylogenetically diverse reductive dehalogenase-homologous genes in deep subseafloor sedimentary metagenomes.</title>
        <authorList>
            <person name="Kawai M."/>
            <person name="Futagami T."/>
            <person name="Toyoda A."/>
            <person name="Takaki Y."/>
            <person name="Nishi S."/>
            <person name="Hori S."/>
            <person name="Arai W."/>
            <person name="Tsubouchi T."/>
            <person name="Morono Y."/>
            <person name="Uchiyama I."/>
            <person name="Ito T."/>
            <person name="Fujiyama A."/>
            <person name="Inagaki F."/>
            <person name="Takami H."/>
        </authorList>
    </citation>
    <scope>NUCLEOTIDE SEQUENCE</scope>
    <source>
        <strain evidence="1">Expedition CK06-06</strain>
    </source>
</reference>
<dbReference type="EMBL" id="BARS01026239">
    <property type="protein sequence ID" value="GAG12923.1"/>
    <property type="molecule type" value="Genomic_DNA"/>
</dbReference>
<protein>
    <submittedName>
        <fullName evidence="1">Uncharacterized protein</fullName>
    </submittedName>
</protein>
<name>X0VK99_9ZZZZ</name>
<accession>X0VK99</accession>
<gene>
    <name evidence="1" type="ORF">S01H1_41371</name>
</gene>
<sequence length="61" mass="7232">MNKMYLIHLAGQGDTNLNLVNEEQWNYLQSPIPDFPKDIHEVVEIPPPHIQQRIWEECFSD</sequence>
<comment type="caution">
    <text evidence="1">The sequence shown here is derived from an EMBL/GenBank/DDBJ whole genome shotgun (WGS) entry which is preliminary data.</text>
</comment>
<feature type="non-terminal residue" evidence="1">
    <location>
        <position position="61"/>
    </location>
</feature>
<dbReference type="AlphaFoldDB" id="X0VK99"/>
<organism evidence="1">
    <name type="scientific">marine sediment metagenome</name>
    <dbReference type="NCBI Taxonomy" id="412755"/>
    <lineage>
        <taxon>unclassified sequences</taxon>
        <taxon>metagenomes</taxon>
        <taxon>ecological metagenomes</taxon>
    </lineage>
</organism>
<evidence type="ECO:0000313" key="1">
    <source>
        <dbReference type="EMBL" id="GAG12923.1"/>
    </source>
</evidence>